<feature type="transmembrane region" description="Helical" evidence="1">
    <location>
        <begin position="18"/>
        <end position="40"/>
    </location>
</feature>
<feature type="transmembrane region" description="Helical" evidence="1">
    <location>
        <begin position="151"/>
        <end position="170"/>
    </location>
</feature>
<feature type="transmembrane region" description="Helical" evidence="1">
    <location>
        <begin position="46"/>
        <end position="66"/>
    </location>
</feature>
<proteinExistence type="predicted"/>
<reference evidence="2 3" key="1">
    <citation type="journal article" date="2013" name="Genome Announc.">
        <title>Draft Genome Sequence of Sphingobium ummariense Strain RL-3, a Hexachlorocyclohexane-Degrading Bacterium.</title>
        <authorList>
            <person name="Kohli P."/>
            <person name="Dua A."/>
            <person name="Sangwan N."/>
            <person name="Oldach P."/>
            <person name="Khurana J.P."/>
            <person name="Lal R."/>
        </authorList>
    </citation>
    <scope>NUCLEOTIDE SEQUENCE [LARGE SCALE GENOMIC DNA]</scope>
    <source>
        <strain evidence="2 3">RL-3</strain>
    </source>
</reference>
<accession>T0K580</accession>
<dbReference type="eggNOG" id="ENOG50331DT">
    <property type="taxonomic scope" value="Bacteria"/>
</dbReference>
<keyword evidence="1" id="KW-0472">Membrane</keyword>
<dbReference type="EMBL" id="AUWY01000088">
    <property type="protein sequence ID" value="EQB31829.1"/>
    <property type="molecule type" value="Genomic_DNA"/>
</dbReference>
<dbReference type="STRING" id="1346791.M529_12715"/>
<feature type="transmembrane region" description="Helical" evidence="1">
    <location>
        <begin position="87"/>
        <end position="108"/>
    </location>
</feature>
<organism evidence="2 3">
    <name type="scientific">Sphingobium ummariense RL-3</name>
    <dbReference type="NCBI Taxonomy" id="1346791"/>
    <lineage>
        <taxon>Bacteria</taxon>
        <taxon>Pseudomonadati</taxon>
        <taxon>Pseudomonadota</taxon>
        <taxon>Alphaproteobacteria</taxon>
        <taxon>Sphingomonadales</taxon>
        <taxon>Sphingomonadaceae</taxon>
        <taxon>Sphingobium</taxon>
    </lineage>
</organism>
<dbReference type="PATRIC" id="fig|1346791.3.peg.2445"/>
<keyword evidence="1" id="KW-0812">Transmembrane</keyword>
<keyword evidence="3" id="KW-1185">Reference proteome</keyword>
<evidence type="ECO:0000313" key="3">
    <source>
        <dbReference type="Proteomes" id="UP000015523"/>
    </source>
</evidence>
<comment type="caution">
    <text evidence="2">The sequence shown here is derived from an EMBL/GenBank/DDBJ whole genome shotgun (WGS) entry which is preliminary data.</text>
</comment>
<feature type="transmembrane region" description="Helical" evidence="1">
    <location>
        <begin position="207"/>
        <end position="227"/>
    </location>
</feature>
<protein>
    <submittedName>
        <fullName evidence="2">Uncharacterized protein</fullName>
    </submittedName>
</protein>
<dbReference type="Proteomes" id="UP000015523">
    <property type="component" value="Unassembled WGS sequence"/>
</dbReference>
<sequence length="254" mass="27412">MATQAGAGLSAVDREHRFFFITACLMALVLVAGFSTNIIFGRSSFGAPLIFHVHAFVFFGWVVLYLMQTGLVATGSVRLHRRLGWLAVGWIPAMVVLGCAMTIFSVRQTGGPFFFDKNEFLLGNSLGIASFAGLAVAAIAMRRRTDWHRRLMSGAMVTLTGPGFGRLLPMPLMIPWSWWSAAVLAPALFLLAGIVADLRRAGRVHPAWWWGLAVLAGSQLVADAIAYSPMGHALTERVTAGAPGAARPMRAFLP</sequence>
<evidence type="ECO:0000256" key="1">
    <source>
        <dbReference type="SAM" id="Phobius"/>
    </source>
</evidence>
<dbReference type="AlphaFoldDB" id="T0K580"/>
<feature type="transmembrane region" description="Helical" evidence="1">
    <location>
        <begin position="120"/>
        <end position="139"/>
    </location>
</feature>
<gene>
    <name evidence="2" type="ORF">M529_12715</name>
</gene>
<evidence type="ECO:0000313" key="2">
    <source>
        <dbReference type="EMBL" id="EQB31829.1"/>
    </source>
</evidence>
<keyword evidence="1" id="KW-1133">Transmembrane helix</keyword>
<name>T0K580_9SPHN</name>
<feature type="transmembrane region" description="Helical" evidence="1">
    <location>
        <begin position="176"/>
        <end position="195"/>
    </location>
</feature>